<proteinExistence type="predicted"/>
<dbReference type="EMBL" id="BNJK01000001">
    <property type="protein sequence ID" value="GHO92214.1"/>
    <property type="molecule type" value="Genomic_DNA"/>
</dbReference>
<reference evidence="1" key="1">
    <citation type="submission" date="2020-10" db="EMBL/GenBank/DDBJ databases">
        <title>Taxonomic study of unclassified bacteria belonging to the class Ktedonobacteria.</title>
        <authorList>
            <person name="Yabe S."/>
            <person name="Wang C.M."/>
            <person name="Zheng Y."/>
            <person name="Sakai Y."/>
            <person name="Cavaletti L."/>
            <person name="Monciardini P."/>
            <person name="Donadio S."/>
        </authorList>
    </citation>
    <scope>NUCLEOTIDE SEQUENCE</scope>
    <source>
        <strain evidence="1">ID150040</strain>
    </source>
</reference>
<gene>
    <name evidence="1" type="ORF">KSF_022620</name>
</gene>
<organism evidence="1 2">
    <name type="scientific">Reticulibacter mediterranei</name>
    <dbReference type="NCBI Taxonomy" id="2778369"/>
    <lineage>
        <taxon>Bacteria</taxon>
        <taxon>Bacillati</taxon>
        <taxon>Chloroflexota</taxon>
        <taxon>Ktedonobacteria</taxon>
        <taxon>Ktedonobacterales</taxon>
        <taxon>Reticulibacteraceae</taxon>
        <taxon>Reticulibacter</taxon>
    </lineage>
</organism>
<keyword evidence="2" id="KW-1185">Reference proteome</keyword>
<dbReference type="RefSeq" id="WP_220203063.1">
    <property type="nucleotide sequence ID" value="NZ_BNJK01000001.1"/>
</dbReference>
<name>A0A8J3MYM5_9CHLR</name>
<evidence type="ECO:0000313" key="1">
    <source>
        <dbReference type="EMBL" id="GHO92214.1"/>
    </source>
</evidence>
<protein>
    <submittedName>
        <fullName evidence="1">Uncharacterized protein</fullName>
    </submittedName>
</protein>
<dbReference type="AlphaFoldDB" id="A0A8J3MYM5"/>
<comment type="caution">
    <text evidence="1">The sequence shown here is derived from an EMBL/GenBank/DDBJ whole genome shotgun (WGS) entry which is preliminary data.</text>
</comment>
<sequence length="86" mass="9901">MTWQRAQSGVERTCISREIFQSIIVGDFITYLLAPDLLPSNPLREWHGRVEQVNVEEVRVSLLDEGYIGLTEQVNWQEIISVSKGR</sequence>
<evidence type="ECO:0000313" key="2">
    <source>
        <dbReference type="Proteomes" id="UP000597444"/>
    </source>
</evidence>
<dbReference type="Proteomes" id="UP000597444">
    <property type="component" value="Unassembled WGS sequence"/>
</dbReference>
<accession>A0A8J3MYM5</accession>